<evidence type="ECO:0000313" key="3">
    <source>
        <dbReference type="Proteomes" id="UP000003379"/>
    </source>
</evidence>
<feature type="domain" description="Methyltransferase type 11" evidence="1">
    <location>
        <begin position="40"/>
        <end position="134"/>
    </location>
</feature>
<proteinExistence type="predicted"/>
<dbReference type="PANTHER" id="PTHR43591">
    <property type="entry name" value="METHYLTRANSFERASE"/>
    <property type="match status" value="1"/>
</dbReference>
<dbReference type="Proteomes" id="UP000003379">
    <property type="component" value="Unassembled WGS sequence"/>
</dbReference>
<dbReference type="InterPro" id="IPR013216">
    <property type="entry name" value="Methyltransf_11"/>
</dbReference>
<organism evidence="2 3">
    <name type="scientific">Peptoanaerobacter stomatis</name>
    <dbReference type="NCBI Taxonomy" id="796937"/>
    <lineage>
        <taxon>Bacteria</taxon>
        <taxon>Bacillati</taxon>
        <taxon>Bacillota</taxon>
        <taxon>Clostridia</taxon>
        <taxon>Peptostreptococcales</taxon>
        <taxon>Filifactoraceae</taxon>
        <taxon>Peptoanaerobacter</taxon>
    </lineage>
</organism>
<accession>G9XG96</accession>
<dbReference type="Gene3D" id="3.40.50.150">
    <property type="entry name" value="Vaccinia Virus protein VP39"/>
    <property type="match status" value="1"/>
</dbReference>
<comment type="caution">
    <text evidence="2">The sequence shown here is derived from an EMBL/GenBank/DDBJ whole genome shotgun (WGS) entry which is preliminary data.</text>
</comment>
<protein>
    <recommendedName>
        <fullName evidence="1">Methyltransferase type 11 domain-containing protein</fullName>
    </recommendedName>
</protein>
<dbReference type="SUPFAM" id="SSF53335">
    <property type="entry name" value="S-adenosyl-L-methionine-dependent methyltransferases"/>
    <property type="match status" value="1"/>
</dbReference>
<dbReference type="EMBL" id="AFZG01000096">
    <property type="protein sequence ID" value="EHL15210.1"/>
    <property type="molecule type" value="Genomic_DNA"/>
</dbReference>
<dbReference type="InterPro" id="IPR029063">
    <property type="entry name" value="SAM-dependent_MTases_sf"/>
</dbReference>
<dbReference type="HOGENOM" id="CLU_037990_15_1_9"/>
<dbReference type="RefSeq" id="WP_009528969.1">
    <property type="nucleotide sequence ID" value="NZ_JH414600.1"/>
</dbReference>
<gene>
    <name evidence="2" type="ORF">HMPREF9628_00861</name>
</gene>
<dbReference type="STRING" id="796937.HMPREF9630_01799"/>
<evidence type="ECO:0000313" key="2">
    <source>
        <dbReference type="EMBL" id="EHL15210.1"/>
    </source>
</evidence>
<evidence type="ECO:0000259" key="1">
    <source>
        <dbReference type="Pfam" id="PF08241"/>
    </source>
</evidence>
<sequence>MFWDKVARFYDIFEKLYNGEVNCKLVIAVSSMVESGDRVLECACGTGMLSKGIALRCKELIATDFSDGMLKQTKKNCKHMNNVKIRKADIMSLNFKDGEFDKVVAGNVIHLLDYPYEALTELIRVCKNGGKVIIPTYVNNENVGKTNFFVRLLKKLGADFKKQFNFKSYIEFFKTAGYIENAEYILIEGKMPCAIAIITKMG</sequence>
<dbReference type="CDD" id="cd02440">
    <property type="entry name" value="AdoMet_MTases"/>
    <property type="match status" value="1"/>
</dbReference>
<reference evidence="2 3" key="1">
    <citation type="submission" date="2011-08" db="EMBL/GenBank/DDBJ databases">
        <title>The Genome Sequence of Eubacteriaceae bacterium CM5.</title>
        <authorList>
            <consortium name="The Broad Institute Genome Sequencing Platform"/>
            <person name="Earl A."/>
            <person name="Ward D."/>
            <person name="Feldgarden M."/>
            <person name="Gevers D."/>
            <person name="Sizova M."/>
            <person name="Hazen A."/>
            <person name="Epstein S."/>
            <person name="Young S.K."/>
            <person name="Zeng Q."/>
            <person name="Gargeya S."/>
            <person name="Fitzgerald M."/>
            <person name="Haas B."/>
            <person name="Abouelleil A."/>
            <person name="Alvarado L."/>
            <person name="Arachchi H.M."/>
            <person name="Berlin A."/>
            <person name="Brown A."/>
            <person name="Chapman S.B."/>
            <person name="Chen Z."/>
            <person name="Dunbar C."/>
            <person name="Freedman E."/>
            <person name="Gearin G."/>
            <person name="Gellesch M."/>
            <person name="Goldberg J."/>
            <person name="Griggs A."/>
            <person name="Gujja S."/>
            <person name="Heiman D."/>
            <person name="Howarth C."/>
            <person name="Larson L."/>
            <person name="Lui A."/>
            <person name="MacDonald P.J.P."/>
            <person name="Montmayeur A."/>
            <person name="Murphy C."/>
            <person name="Neiman D."/>
            <person name="Pearson M."/>
            <person name="Priest M."/>
            <person name="Roberts A."/>
            <person name="Saif S."/>
            <person name="Shea T."/>
            <person name="Shenoy N."/>
            <person name="Sisk P."/>
            <person name="Stolte C."/>
            <person name="Sykes S."/>
            <person name="Wortman J."/>
            <person name="Nusbaum C."/>
            <person name="Birren B."/>
        </authorList>
    </citation>
    <scope>NUCLEOTIDE SEQUENCE [LARGE SCALE GENOMIC DNA]</scope>
    <source>
        <strain evidence="2 3">CM5</strain>
    </source>
</reference>
<dbReference type="AlphaFoldDB" id="G9XG96"/>
<name>G9XG96_9FIRM</name>
<dbReference type="PATRIC" id="fig|796940.3.peg.2303"/>
<dbReference type="GO" id="GO:0008757">
    <property type="term" value="F:S-adenosylmethionine-dependent methyltransferase activity"/>
    <property type="evidence" value="ECO:0007669"/>
    <property type="project" value="InterPro"/>
</dbReference>
<dbReference type="Pfam" id="PF08241">
    <property type="entry name" value="Methyltransf_11"/>
    <property type="match status" value="1"/>
</dbReference>